<feature type="region of interest" description="Disordered" evidence="11">
    <location>
        <begin position="309"/>
        <end position="505"/>
    </location>
</feature>
<dbReference type="PROSITE" id="PS50011">
    <property type="entry name" value="PROTEIN_KINASE_DOM"/>
    <property type="match status" value="1"/>
</dbReference>
<feature type="compositionally biased region" description="Low complexity" evidence="11">
    <location>
        <begin position="418"/>
        <end position="431"/>
    </location>
</feature>
<dbReference type="SUPFAM" id="SSF56112">
    <property type="entry name" value="Protein kinase-like (PK-like)"/>
    <property type="match status" value="1"/>
</dbReference>
<comment type="catalytic activity">
    <reaction evidence="8">
        <text>L-threonyl-[protein] + ATP = O-phospho-L-threonyl-[protein] + ADP + H(+)</text>
        <dbReference type="Rhea" id="RHEA:46608"/>
        <dbReference type="Rhea" id="RHEA-COMP:11060"/>
        <dbReference type="Rhea" id="RHEA-COMP:11605"/>
        <dbReference type="ChEBI" id="CHEBI:15378"/>
        <dbReference type="ChEBI" id="CHEBI:30013"/>
        <dbReference type="ChEBI" id="CHEBI:30616"/>
        <dbReference type="ChEBI" id="CHEBI:61977"/>
        <dbReference type="ChEBI" id="CHEBI:456216"/>
        <dbReference type="EC" id="2.7.11.1"/>
    </reaction>
</comment>
<keyword evidence="7 10" id="KW-0067">ATP-binding</keyword>
<evidence type="ECO:0000313" key="13">
    <source>
        <dbReference type="EMBL" id="CAD9309975.1"/>
    </source>
</evidence>
<dbReference type="InterPro" id="IPR050629">
    <property type="entry name" value="STE20/SPS1-PAK"/>
</dbReference>
<organism evidence="13">
    <name type="scientific">Sexangularia sp. CB-2014</name>
    <dbReference type="NCBI Taxonomy" id="1486929"/>
    <lineage>
        <taxon>Eukaryota</taxon>
        <taxon>Amoebozoa</taxon>
        <taxon>Tubulinea</taxon>
        <taxon>Elardia</taxon>
        <taxon>Arcellinida</taxon>
        <taxon>Arcellinida incertae sedis</taxon>
        <taxon>Sexangularia</taxon>
    </lineage>
</organism>
<feature type="region of interest" description="Disordered" evidence="11">
    <location>
        <begin position="535"/>
        <end position="560"/>
    </location>
</feature>
<keyword evidence="3" id="KW-0723">Serine/threonine-protein kinase</keyword>
<dbReference type="AlphaFoldDB" id="A0A7S1VSI6"/>
<feature type="compositionally biased region" description="Low complexity" evidence="11">
    <location>
        <begin position="313"/>
        <end position="338"/>
    </location>
</feature>
<dbReference type="SMART" id="SM00220">
    <property type="entry name" value="S_TKc"/>
    <property type="match status" value="1"/>
</dbReference>
<dbReference type="EC" id="2.7.11.1" evidence="2"/>
<dbReference type="InterPro" id="IPR000719">
    <property type="entry name" value="Prot_kinase_dom"/>
</dbReference>
<reference evidence="13" key="1">
    <citation type="submission" date="2021-01" db="EMBL/GenBank/DDBJ databases">
        <authorList>
            <person name="Corre E."/>
            <person name="Pelletier E."/>
            <person name="Niang G."/>
            <person name="Scheremetjew M."/>
            <person name="Finn R."/>
            <person name="Kale V."/>
            <person name="Holt S."/>
            <person name="Cochrane G."/>
            <person name="Meng A."/>
            <person name="Brown T."/>
            <person name="Cohen L."/>
        </authorList>
    </citation>
    <scope>NUCLEOTIDE SEQUENCE</scope>
    <source>
        <strain evidence="13">ATCC 50979</strain>
    </source>
</reference>
<comment type="catalytic activity">
    <reaction evidence="9">
        <text>L-seryl-[protein] + ATP = O-phospho-L-seryl-[protein] + ADP + H(+)</text>
        <dbReference type="Rhea" id="RHEA:17989"/>
        <dbReference type="Rhea" id="RHEA-COMP:9863"/>
        <dbReference type="Rhea" id="RHEA-COMP:11604"/>
        <dbReference type="ChEBI" id="CHEBI:15378"/>
        <dbReference type="ChEBI" id="CHEBI:29999"/>
        <dbReference type="ChEBI" id="CHEBI:30616"/>
        <dbReference type="ChEBI" id="CHEBI:83421"/>
        <dbReference type="ChEBI" id="CHEBI:456216"/>
        <dbReference type="EC" id="2.7.11.1"/>
    </reaction>
</comment>
<dbReference type="GO" id="GO:0005737">
    <property type="term" value="C:cytoplasm"/>
    <property type="evidence" value="ECO:0007669"/>
    <property type="project" value="TreeGrafter"/>
</dbReference>
<dbReference type="PROSITE" id="PS00107">
    <property type="entry name" value="PROTEIN_KINASE_ATP"/>
    <property type="match status" value="1"/>
</dbReference>
<evidence type="ECO:0000256" key="9">
    <source>
        <dbReference type="ARBA" id="ARBA00048679"/>
    </source>
</evidence>
<feature type="domain" description="Protein kinase" evidence="12">
    <location>
        <begin position="32"/>
        <end position="286"/>
    </location>
</feature>
<evidence type="ECO:0000256" key="11">
    <source>
        <dbReference type="SAM" id="MobiDB-lite"/>
    </source>
</evidence>
<feature type="compositionally biased region" description="Low complexity" evidence="11">
    <location>
        <begin position="465"/>
        <end position="481"/>
    </location>
</feature>
<name>A0A7S1VSI6_9EUKA</name>
<evidence type="ECO:0000256" key="1">
    <source>
        <dbReference type="ARBA" id="ARBA00008874"/>
    </source>
</evidence>
<protein>
    <recommendedName>
        <fullName evidence="2">non-specific serine/threonine protein kinase</fullName>
        <ecNumber evidence="2">2.7.11.1</ecNumber>
    </recommendedName>
</protein>
<dbReference type="InterPro" id="IPR017441">
    <property type="entry name" value="Protein_kinase_ATP_BS"/>
</dbReference>
<dbReference type="PANTHER" id="PTHR48012:SF10">
    <property type="entry name" value="FI20177P1"/>
    <property type="match status" value="1"/>
</dbReference>
<sequence>MSDSSSSSDSSSGSDDTFELPEFSRENPREALNLLAVLGSGSYGKVFKGEHRDSGKIVAVKTVPINDDLDDLVKEIRHMKQCRSRHIVSYYGSYLHGSNELWIVMELCETGSFMDIIETLAPVRGLFEAEIRVATAQALAGLAYLHSVRKIHRDIKAANLLLTTTGHTKLADFGVSGQLTDTMSKRNTVIGTPYWMAPEIILEEGHDVKADVWSLGITVIELADGQPPLFDLVPMRAIFVIPTKEPPTVEDPSVWSDEMCDCIAEALVKEPADRPTAAELAQHEWLAGKQSAKVLRLLVQEYVAAKRDEHADGSLSSSLSYGDSAGNRASLSGLSDSSRGGDDDDDDDDDIVAAIPLGSSSDDEDDSDIDDDDDDVTNDSQRGTLVLDAADAVVSSGGSRNGGRSDAGSDTEDGTGSGSSSRRPVSSAVRAQRGSVIRLIERSQSPDVDAVAGSGVTDGFPPPTAQLRAQRSQRAAQTDASAEPKEHSLASSLPTLHGEPLLPSDIYSLSSGELRALLSRLEEVESSALEKIVADATARHEENVKRRAAEDEQTTSERAV</sequence>
<dbReference type="Gene3D" id="1.10.510.10">
    <property type="entry name" value="Transferase(Phosphotransferase) domain 1"/>
    <property type="match status" value="1"/>
</dbReference>
<feature type="compositionally biased region" description="Low complexity" evidence="11">
    <location>
        <begin position="1"/>
        <end position="15"/>
    </location>
</feature>
<evidence type="ECO:0000256" key="4">
    <source>
        <dbReference type="ARBA" id="ARBA00022679"/>
    </source>
</evidence>
<dbReference type="InterPro" id="IPR011009">
    <property type="entry name" value="Kinase-like_dom_sf"/>
</dbReference>
<proteinExistence type="inferred from homology"/>
<evidence type="ECO:0000256" key="8">
    <source>
        <dbReference type="ARBA" id="ARBA00047899"/>
    </source>
</evidence>
<gene>
    <name evidence="13" type="ORF">SSP0437_LOCUS12689</name>
</gene>
<feature type="compositionally biased region" description="Basic and acidic residues" evidence="11">
    <location>
        <begin position="537"/>
        <end position="550"/>
    </location>
</feature>
<feature type="compositionally biased region" description="Acidic residues" evidence="11">
    <location>
        <begin position="361"/>
        <end position="377"/>
    </location>
</feature>
<evidence type="ECO:0000256" key="6">
    <source>
        <dbReference type="ARBA" id="ARBA00022777"/>
    </source>
</evidence>
<evidence type="ECO:0000256" key="10">
    <source>
        <dbReference type="PROSITE-ProRule" id="PRU10141"/>
    </source>
</evidence>
<keyword evidence="5 10" id="KW-0547">Nucleotide-binding</keyword>
<accession>A0A7S1VSI6</accession>
<dbReference type="GO" id="GO:0005524">
    <property type="term" value="F:ATP binding"/>
    <property type="evidence" value="ECO:0007669"/>
    <property type="project" value="UniProtKB-UniRule"/>
</dbReference>
<comment type="similarity">
    <text evidence="1">Belongs to the protein kinase superfamily. STE Ser/Thr protein kinase family. STE20 subfamily.</text>
</comment>
<feature type="region of interest" description="Disordered" evidence="11">
    <location>
        <begin position="1"/>
        <end position="22"/>
    </location>
</feature>
<dbReference type="Pfam" id="PF00069">
    <property type="entry name" value="Pkinase"/>
    <property type="match status" value="1"/>
</dbReference>
<keyword evidence="6" id="KW-0418">Kinase</keyword>
<keyword evidence="4" id="KW-0808">Transferase</keyword>
<dbReference type="PANTHER" id="PTHR48012">
    <property type="entry name" value="STERILE20-LIKE KINASE, ISOFORM B-RELATED"/>
    <property type="match status" value="1"/>
</dbReference>
<evidence type="ECO:0000256" key="5">
    <source>
        <dbReference type="ARBA" id="ARBA00022741"/>
    </source>
</evidence>
<evidence type="ECO:0000256" key="2">
    <source>
        <dbReference type="ARBA" id="ARBA00012513"/>
    </source>
</evidence>
<feature type="compositionally biased region" description="Low complexity" evidence="11">
    <location>
        <begin position="392"/>
        <end position="408"/>
    </location>
</feature>
<evidence type="ECO:0000256" key="7">
    <source>
        <dbReference type="ARBA" id="ARBA00022840"/>
    </source>
</evidence>
<evidence type="ECO:0000256" key="3">
    <source>
        <dbReference type="ARBA" id="ARBA00022527"/>
    </source>
</evidence>
<dbReference type="EMBL" id="HBGL01016201">
    <property type="protein sequence ID" value="CAD9309975.1"/>
    <property type="molecule type" value="Transcribed_RNA"/>
</dbReference>
<evidence type="ECO:0000259" key="12">
    <source>
        <dbReference type="PROSITE" id="PS50011"/>
    </source>
</evidence>
<feature type="compositionally biased region" description="Acidic residues" evidence="11">
    <location>
        <begin position="342"/>
        <end position="351"/>
    </location>
</feature>
<dbReference type="GO" id="GO:0004674">
    <property type="term" value="F:protein serine/threonine kinase activity"/>
    <property type="evidence" value="ECO:0007669"/>
    <property type="project" value="UniProtKB-KW"/>
</dbReference>
<feature type="binding site" evidence="10">
    <location>
        <position position="61"/>
    </location>
    <ligand>
        <name>ATP</name>
        <dbReference type="ChEBI" id="CHEBI:30616"/>
    </ligand>
</feature>